<evidence type="ECO:0000259" key="2">
    <source>
        <dbReference type="Pfam" id="PF08028"/>
    </source>
</evidence>
<dbReference type="RefSeq" id="WP_069688404.1">
    <property type="nucleotide sequence ID" value="NZ_CP017147.1"/>
</dbReference>
<dbReference type="Gene3D" id="2.40.110.10">
    <property type="entry name" value="Butyryl-CoA Dehydrogenase, subunit A, domain 2"/>
    <property type="match status" value="1"/>
</dbReference>
<dbReference type="PANTHER" id="PTHR43884">
    <property type="entry name" value="ACYL-COA DEHYDROGENASE"/>
    <property type="match status" value="1"/>
</dbReference>
<dbReference type="GO" id="GO:0050660">
    <property type="term" value="F:flavin adenine dinucleotide binding"/>
    <property type="evidence" value="ECO:0007669"/>
    <property type="project" value="InterPro"/>
</dbReference>
<dbReference type="SUPFAM" id="SSF56645">
    <property type="entry name" value="Acyl-CoA dehydrogenase NM domain-like"/>
    <property type="match status" value="1"/>
</dbReference>
<evidence type="ECO:0000256" key="1">
    <source>
        <dbReference type="ARBA" id="ARBA00023002"/>
    </source>
</evidence>
<dbReference type="PANTHER" id="PTHR43884:SF12">
    <property type="entry name" value="ISOVALERYL-COA DEHYDROGENASE, MITOCHONDRIAL-RELATED"/>
    <property type="match status" value="1"/>
</dbReference>
<dbReference type="InterPro" id="IPR013107">
    <property type="entry name" value="Acyl-CoA_DH_C"/>
</dbReference>
<name>A0A1D7TVN3_9HYPH</name>
<dbReference type="KEGG" id="bvv:BHK69_00515"/>
<evidence type="ECO:0000313" key="3">
    <source>
        <dbReference type="EMBL" id="AOO79179.1"/>
    </source>
</evidence>
<proteinExistence type="predicted"/>
<dbReference type="AlphaFoldDB" id="A0A1D7TVN3"/>
<organism evidence="3 4">
    <name type="scientific">Bosea vaviloviae</name>
    <dbReference type="NCBI Taxonomy" id="1526658"/>
    <lineage>
        <taxon>Bacteria</taxon>
        <taxon>Pseudomonadati</taxon>
        <taxon>Pseudomonadota</taxon>
        <taxon>Alphaproteobacteria</taxon>
        <taxon>Hyphomicrobiales</taxon>
        <taxon>Boseaceae</taxon>
        <taxon>Bosea</taxon>
    </lineage>
</organism>
<dbReference type="Gene3D" id="1.20.140.10">
    <property type="entry name" value="Butyryl-CoA Dehydrogenase, subunit A, domain 3"/>
    <property type="match status" value="1"/>
</dbReference>
<dbReference type="Gene3D" id="1.10.540.10">
    <property type="entry name" value="Acyl-CoA dehydrogenase/oxidase, N-terminal domain"/>
    <property type="match status" value="1"/>
</dbReference>
<dbReference type="STRING" id="1526658.BHK69_00515"/>
<dbReference type="Pfam" id="PF08028">
    <property type="entry name" value="Acyl-CoA_dh_2"/>
    <property type="match status" value="1"/>
</dbReference>
<dbReference type="Proteomes" id="UP000094969">
    <property type="component" value="Chromosome"/>
</dbReference>
<evidence type="ECO:0000313" key="4">
    <source>
        <dbReference type="Proteomes" id="UP000094969"/>
    </source>
</evidence>
<dbReference type="OrthoDB" id="2986495at2"/>
<dbReference type="InterPro" id="IPR046373">
    <property type="entry name" value="Acyl-CoA_Oxase/DH_mid-dom_sf"/>
</dbReference>
<dbReference type="InterPro" id="IPR037069">
    <property type="entry name" value="AcylCoA_DH/ox_N_sf"/>
</dbReference>
<feature type="domain" description="Acyl-CoA dehydrogenase C-terminal" evidence="2">
    <location>
        <begin position="262"/>
        <end position="392"/>
    </location>
</feature>
<keyword evidence="1" id="KW-0560">Oxidoreductase</keyword>
<accession>A0A1D7TVN3</accession>
<dbReference type="InterPro" id="IPR036250">
    <property type="entry name" value="AcylCo_DH-like_C"/>
</dbReference>
<keyword evidence="4" id="KW-1185">Reference proteome</keyword>
<dbReference type="InterPro" id="IPR009100">
    <property type="entry name" value="AcylCoA_DH/oxidase_NM_dom_sf"/>
</dbReference>
<sequence>MQNASVFRSFSAPPSAATEESRAAALTRARTLIPLLRSKAGDGDRDARLSPIVMDAMRSAGLFRLLQPLRYGGPELEPESFFVIQAALAEGDMSAGWLQGVMGVLAFHLALFDERAQDDVWGEDPDALLACSYMPTGKATPVGGGFQLSGRWGFASGSDYCDWLMLAGSVSPETAGQEAGAPGAPPDLRVFLVPRADALVHDNWDTTGLRGTGSQDVTVESIFVPEHRTHRHVDRFLGTSPGLAINTAPLYRLPLPQLLFRTITMPAVGALRGFLDAFLDHSRARVAVTGQAVARDPVAQLIVAEVEASLDEITVMMGRNFARLTDYARRGEQAPIPQRMVYRLQATMAAERCTLLAARLFKACGASGLAKSHPFGRYLADIAAARQHAANQNEAQGRALGALMLGVGAEDTVL</sequence>
<gene>
    <name evidence="3" type="ORF">BHK69_00515</name>
</gene>
<protein>
    <recommendedName>
        <fullName evidence="2">Acyl-CoA dehydrogenase C-terminal domain-containing protein</fullName>
    </recommendedName>
</protein>
<dbReference type="SUPFAM" id="SSF47203">
    <property type="entry name" value="Acyl-CoA dehydrogenase C-terminal domain-like"/>
    <property type="match status" value="1"/>
</dbReference>
<dbReference type="PIRSF" id="PIRSF016578">
    <property type="entry name" value="HsaA"/>
    <property type="match status" value="1"/>
</dbReference>
<dbReference type="GO" id="GO:0003995">
    <property type="term" value="F:acyl-CoA dehydrogenase activity"/>
    <property type="evidence" value="ECO:0007669"/>
    <property type="project" value="TreeGrafter"/>
</dbReference>
<reference evidence="3 4" key="1">
    <citation type="journal article" date="2015" name="Antonie Van Leeuwenhoek">
        <title>Bosea vaviloviae sp. nov., a new species of slow-growing rhizobia isolated from nodules of the relict species Vavilovia formosa (Stev.) Fed.</title>
        <authorList>
            <person name="Safronova V.I."/>
            <person name="Kuznetsova I.G."/>
            <person name="Sazanova A.L."/>
            <person name="Kimeklis A.K."/>
            <person name="Belimov A.A."/>
            <person name="Andronov E.E."/>
            <person name="Pinaev A.G."/>
            <person name="Chizhevskaya E.P."/>
            <person name="Pukhaev A.R."/>
            <person name="Popov K.P."/>
            <person name="Willems A."/>
            <person name="Tikhonovich I.A."/>
        </authorList>
    </citation>
    <scope>NUCLEOTIDE SEQUENCE [LARGE SCALE GENOMIC DNA]</scope>
    <source>
        <strain evidence="3 4">Vaf18</strain>
    </source>
</reference>
<dbReference type="EMBL" id="CP017147">
    <property type="protein sequence ID" value="AOO79179.1"/>
    <property type="molecule type" value="Genomic_DNA"/>
</dbReference>